<feature type="domain" description="Integrase catalytic" evidence="3">
    <location>
        <begin position="343"/>
        <end position="435"/>
    </location>
</feature>
<dbReference type="CDD" id="cd01647">
    <property type="entry name" value="RT_LTR"/>
    <property type="match status" value="1"/>
</dbReference>
<dbReference type="Proteomes" id="UP000001396">
    <property type="component" value="Unassembled WGS sequence"/>
</dbReference>
<dbReference type="STRING" id="670386.D3BRG8"/>
<dbReference type="InterPro" id="IPR012337">
    <property type="entry name" value="RNaseH-like_sf"/>
</dbReference>
<dbReference type="PANTHER" id="PTHR37984">
    <property type="entry name" value="PROTEIN CBG26694"/>
    <property type="match status" value="1"/>
</dbReference>
<dbReference type="SUPFAM" id="SSF56672">
    <property type="entry name" value="DNA/RNA polymerases"/>
    <property type="match status" value="1"/>
</dbReference>
<dbReference type="Gene3D" id="3.30.70.270">
    <property type="match status" value="1"/>
</dbReference>
<reference evidence="4 5" key="1">
    <citation type="journal article" date="2011" name="Genome Res.">
        <title>Phylogeny-wide analysis of social amoeba genomes highlights ancient origins for complex intercellular communication.</title>
        <authorList>
            <person name="Heidel A.J."/>
            <person name="Lawal H.M."/>
            <person name="Felder M."/>
            <person name="Schilde C."/>
            <person name="Helps N.R."/>
            <person name="Tunggal B."/>
            <person name="Rivero F."/>
            <person name="John U."/>
            <person name="Schleicher M."/>
            <person name="Eichinger L."/>
            <person name="Platzer M."/>
            <person name="Noegel A.A."/>
            <person name="Schaap P."/>
            <person name="Gloeckner G."/>
        </authorList>
    </citation>
    <scope>NUCLEOTIDE SEQUENCE [LARGE SCALE GENOMIC DNA]</scope>
    <source>
        <strain evidence="5">ATCC 26659 / Pp 5 / PN500</strain>
    </source>
</reference>
<dbReference type="PANTHER" id="PTHR37984:SF5">
    <property type="entry name" value="PROTEIN NYNRIN-LIKE"/>
    <property type="match status" value="1"/>
</dbReference>
<protein>
    <submittedName>
        <fullName evidence="4">Uncharacterized protein</fullName>
    </submittedName>
</protein>
<dbReference type="InterPro" id="IPR036397">
    <property type="entry name" value="RNaseH_sf"/>
</dbReference>
<feature type="coiled-coil region" evidence="1">
    <location>
        <begin position="624"/>
        <end position="651"/>
    </location>
</feature>
<dbReference type="Pfam" id="PF00665">
    <property type="entry name" value="rve"/>
    <property type="match status" value="1"/>
</dbReference>
<dbReference type="InterPro" id="IPR000953">
    <property type="entry name" value="Chromo/chromo_shadow_dom"/>
</dbReference>
<keyword evidence="1" id="KW-0175">Coiled coil</keyword>
<gene>
    <name evidence="4" type="ORF">PPL_10579</name>
</gene>
<dbReference type="AlphaFoldDB" id="D3BRG8"/>
<dbReference type="GO" id="GO:0003676">
    <property type="term" value="F:nucleic acid binding"/>
    <property type="evidence" value="ECO:0007669"/>
    <property type="project" value="InterPro"/>
</dbReference>
<dbReference type="InterPro" id="IPR043502">
    <property type="entry name" value="DNA/RNA_pol_sf"/>
</dbReference>
<feature type="domain" description="Chromo" evidence="2">
    <location>
        <begin position="587"/>
        <end position="646"/>
    </location>
</feature>
<comment type="caution">
    <text evidence="4">The sequence shown here is derived from an EMBL/GenBank/DDBJ whole genome shotgun (WGS) entry which is preliminary data.</text>
</comment>
<organism evidence="4 5">
    <name type="scientific">Heterostelium pallidum (strain ATCC 26659 / Pp 5 / PN500)</name>
    <name type="common">Cellular slime mold</name>
    <name type="synonym">Polysphondylium pallidum</name>
    <dbReference type="NCBI Taxonomy" id="670386"/>
    <lineage>
        <taxon>Eukaryota</taxon>
        <taxon>Amoebozoa</taxon>
        <taxon>Evosea</taxon>
        <taxon>Eumycetozoa</taxon>
        <taxon>Dictyostelia</taxon>
        <taxon>Acytosteliales</taxon>
        <taxon>Acytosteliaceae</taxon>
        <taxon>Heterostelium</taxon>
    </lineage>
</organism>
<evidence type="ECO:0000259" key="2">
    <source>
        <dbReference type="PROSITE" id="PS50013"/>
    </source>
</evidence>
<dbReference type="EMBL" id="ADBJ01000050">
    <property type="protein sequence ID" value="EFA76000.1"/>
    <property type="molecule type" value="Genomic_DNA"/>
</dbReference>
<dbReference type="GeneID" id="31366048"/>
<dbReference type="CDD" id="cd00024">
    <property type="entry name" value="CD_CSD"/>
    <property type="match status" value="1"/>
</dbReference>
<dbReference type="InterPro" id="IPR001584">
    <property type="entry name" value="Integrase_cat-core"/>
</dbReference>
<dbReference type="Gene3D" id="2.40.50.40">
    <property type="match status" value="1"/>
</dbReference>
<dbReference type="Gene3D" id="3.10.10.10">
    <property type="entry name" value="HIV Type 1 Reverse Transcriptase, subunit A, domain 1"/>
    <property type="match status" value="1"/>
</dbReference>
<evidence type="ECO:0000313" key="4">
    <source>
        <dbReference type="EMBL" id="EFA76000.1"/>
    </source>
</evidence>
<dbReference type="SUPFAM" id="SSF54160">
    <property type="entry name" value="Chromo domain-like"/>
    <property type="match status" value="1"/>
</dbReference>
<dbReference type="InterPro" id="IPR016197">
    <property type="entry name" value="Chromo-like_dom_sf"/>
</dbReference>
<dbReference type="SMART" id="SM00298">
    <property type="entry name" value="CHROMO"/>
    <property type="match status" value="1"/>
</dbReference>
<dbReference type="SUPFAM" id="SSF53098">
    <property type="entry name" value="Ribonuclease H-like"/>
    <property type="match status" value="1"/>
</dbReference>
<dbReference type="InParanoid" id="D3BRG8"/>
<dbReference type="PROSITE" id="PS50994">
    <property type="entry name" value="INTEGRASE"/>
    <property type="match status" value="1"/>
</dbReference>
<evidence type="ECO:0000256" key="1">
    <source>
        <dbReference type="SAM" id="Coils"/>
    </source>
</evidence>
<dbReference type="GO" id="GO:0015074">
    <property type="term" value="P:DNA integration"/>
    <property type="evidence" value="ECO:0007669"/>
    <property type="project" value="InterPro"/>
</dbReference>
<sequence>MKVDELEELGIVEKVPEEFLDQVVESPIFAVYKNNVFDRLVNHFKKLNDATVELEYKIPVVDEVINSLRGCKYFSIGDVVKGYFHVKMDLESRKYTAFRTRKGIYWYLRMAMGLNGAPARFAEFIEENFSDIVKNYFDDLISGDVTLEENVVRVIRMFWIRCRERQIYLSRKKLKLFRLEIEILGRTIRENIINSSNQTLRVFKTDFEINDEAKREFDLLRKELKNTVDLMLPDPTKEYFVYTDASDIDQAILTKDQLKALELLSQFNYDINHIEGKNNVGADVLSRLQCYQIPLDFSYLDEIKNSYKSSKDVELVKLRHKESWRKLLLVDEKHIKEVITEAHGTEGVGVDISMDFMELPKSVNGYDYVLVVVDRFSKYTTIIPTTKEITALGTAKLIHQQVFSLFGLPLSIVSDRDTRFTSEVWLELFKKLSLEFKDKWDEEIKNIQFAINSTYNSTIKLSPFEVVLGYIPVSPINMFRNNNTSNREWIREMVKDSLLDKQLDMLEADGTIKNKPTYQIGDWMFVKDEFINLEVDWNTNTGSINNKNRGPFKITKIFNNVQFKLNKDNESLVKGIQPDIIDNEEEFEIEQIIGDRMFRKKKQYQIKWLGYPLDKATWQYSKNMDHAKDLIKEYENNKKQQIQSKKKKSTNHPDWSLFGSPISVSAYIQGQSAYATESTRDSQHCHQAIPRVAVVYD</sequence>
<dbReference type="InterPro" id="IPR043128">
    <property type="entry name" value="Rev_trsase/Diguanyl_cyclase"/>
</dbReference>
<dbReference type="InterPro" id="IPR050951">
    <property type="entry name" value="Retrovirus_Pol_polyprotein"/>
</dbReference>
<dbReference type="FunCoup" id="D3BRG8">
    <property type="interactions" value="2"/>
</dbReference>
<dbReference type="Pfam" id="PF00078">
    <property type="entry name" value="RVT_1"/>
    <property type="match status" value="1"/>
</dbReference>
<keyword evidence="5" id="KW-1185">Reference proteome</keyword>
<evidence type="ECO:0000259" key="3">
    <source>
        <dbReference type="PROSITE" id="PS50994"/>
    </source>
</evidence>
<accession>D3BRG8</accession>
<dbReference type="Pfam" id="PF00385">
    <property type="entry name" value="Chromo"/>
    <property type="match status" value="1"/>
</dbReference>
<dbReference type="Gene3D" id="3.30.420.10">
    <property type="entry name" value="Ribonuclease H-like superfamily/Ribonuclease H"/>
    <property type="match status" value="1"/>
</dbReference>
<proteinExistence type="predicted"/>
<evidence type="ECO:0000313" key="5">
    <source>
        <dbReference type="Proteomes" id="UP000001396"/>
    </source>
</evidence>
<name>D3BRG8_HETP5</name>
<dbReference type="PROSITE" id="PS50013">
    <property type="entry name" value="CHROMO_2"/>
    <property type="match status" value="1"/>
</dbReference>
<dbReference type="InterPro" id="IPR000477">
    <property type="entry name" value="RT_dom"/>
</dbReference>
<dbReference type="RefSeq" id="XP_020428134.1">
    <property type="nucleotide sequence ID" value="XM_020581347.1"/>
</dbReference>
<dbReference type="InterPro" id="IPR023780">
    <property type="entry name" value="Chromo_domain"/>
</dbReference>